<reference evidence="4" key="1">
    <citation type="submission" date="2023-07" db="EMBL/GenBank/DDBJ databases">
        <title>A chromosome-level genome assembly of Lolium multiflorum.</title>
        <authorList>
            <person name="Chen Y."/>
            <person name="Copetti D."/>
            <person name="Kolliker R."/>
            <person name="Studer B."/>
        </authorList>
    </citation>
    <scope>NUCLEOTIDE SEQUENCE</scope>
    <source>
        <strain evidence="4">02402/16</strain>
        <tissue evidence="4">Leaf</tissue>
    </source>
</reference>
<dbReference type="InterPro" id="IPR005162">
    <property type="entry name" value="Retrotrans_gag_dom"/>
</dbReference>
<feature type="compositionally biased region" description="Low complexity" evidence="2">
    <location>
        <begin position="170"/>
        <end position="200"/>
    </location>
</feature>
<dbReference type="InterPro" id="IPR001878">
    <property type="entry name" value="Znf_CCHC"/>
</dbReference>
<feature type="domain" description="CCHC-type" evidence="3">
    <location>
        <begin position="214"/>
        <end position="229"/>
    </location>
</feature>
<dbReference type="PANTHER" id="PTHR35046">
    <property type="entry name" value="ZINC KNUCKLE (CCHC-TYPE) FAMILY PROTEIN"/>
    <property type="match status" value="1"/>
</dbReference>
<dbReference type="PROSITE" id="PS50158">
    <property type="entry name" value="ZF_CCHC"/>
    <property type="match status" value="1"/>
</dbReference>
<dbReference type="AlphaFoldDB" id="A0AAD8W1K6"/>
<dbReference type="PANTHER" id="PTHR35046:SF19">
    <property type="entry name" value="OS08G0315200 PROTEIN"/>
    <property type="match status" value="1"/>
</dbReference>
<evidence type="ECO:0000313" key="5">
    <source>
        <dbReference type="Proteomes" id="UP001231189"/>
    </source>
</evidence>
<evidence type="ECO:0000259" key="3">
    <source>
        <dbReference type="PROSITE" id="PS50158"/>
    </source>
</evidence>
<dbReference type="EMBL" id="JAUUTY010000005">
    <property type="protein sequence ID" value="KAK1630319.1"/>
    <property type="molecule type" value="Genomic_DNA"/>
</dbReference>
<accession>A0AAD8W1K6</accession>
<dbReference type="SUPFAM" id="SSF57756">
    <property type="entry name" value="Retrovirus zinc finger-like domains"/>
    <property type="match status" value="1"/>
</dbReference>
<dbReference type="GO" id="GO:0003676">
    <property type="term" value="F:nucleic acid binding"/>
    <property type="evidence" value="ECO:0007669"/>
    <property type="project" value="InterPro"/>
</dbReference>
<feature type="region of interest" description="Disordered" evidence="2">
    <location>
        <begin position="309"/>
        <end position="348"/>
    </location>
</feature>
<organism evidence="4 5">
    <name type="scientific">Lolium multiflorum</name>
    <name type="common">Italian ryegrass</name>
    <name type="synonym">Lolium perenne subsp. multiflorum</name>
    <dbReference type="NCBI Taxonomy" id="4521"/>
    <lineage>
        <taxon>Eukaryota</taxon>
        <taxon>Viridiplantae</taxon>
        <taxon>Streptophyta</taxon>
        <taxon>Embryophyta</taxon>
        <taxon>Tracheophyta</taxon>
        <taxon>Spermatophyta</taxon>
        <taxon>Magnoliopsida</taxon>
        <taxon>Liliopsida</taxon>
        <taxon>Poales</taxon>
        <taxon>Poaceae</taxon>
        <taxon>BOP clade</taxon>
        <taxon>Pooideae</taxon>
        <taxon>Poodae</taxon>
        <taxon>Poeae</taxon>
        <taxon>Poeae Chloroplast Group 2 (Poeae type)</taxon>
        <taxon>Loliodinae</taxon>
        <taxon>Loliinae</taxon>
        <taxon>Lolium</taxon>
    </lineage>
</organism>
<protein>
    <recommendedName>
        <fullName evidence="3">CCHC-type domain-containing protein</fullName>
    </recommendedName>
</protein>
<proteinExistence type="predicted"/>
<dbReference type="GO" id="GO:0008270">
    <property type="term" value="F:zinc ion binding"/>
    <property type="evidence" value="ECO:0007669"/>
    <property type="project" value="UniProtKB-KW"/>
</dbReference>
<dbReference type="InterPro" id="IPR036875">
    <property type="entry name" value="Znf_CCHC_sf"/>
</dbReference>
<gene>
    <name evidence="4" type="ORF">QYE76_004634</name>
</gene>
<dbReference type="SMART" id="SM00343">
    <property type="entry name" value="ZnF_C2HC"/>
    <property type="match status" value="1"/>
</dbReference>
<name>A0AAD8W1K6_LOLMU</name>
<dbReference type="Pfam" id="PF03732">
    <property type="entry name" value="Retrotrans_gag"/>
    <property type="match status" value="1"/>
</dbReference>
<keyword evidence="1" id="KW-0479">Metal-binding</keyword>
<feature type="compositionally biased region" description="Basic residues" evidence="2">
    <location>
        <begin position="319"/>
        <end position="330"/>
    </location>
</feature>
<feature type="compositionally biased region" description="Polar residues" evidence="2">
    <location>
        <begin position="117"/>
        <end position="135"/>
    </location>
</feature>
<dbReference type="Proteomes" id="UP001231189">
    <property type="component" value="Unassembled WGS sequence"/>
</dbReference>
<sequence length="445" mass="50165">MNAGQMMNWEDFKLKFSKYHVPQGLIKKMRDEFRELKQGRMSVVEYRDRFLTLSRYAPDETNTNEKRKERFLNGLHDEMQTVLVNIPFADLEALVDSAIQMEGKLHQANENRKRRMMNQNGPHHTQKYRNNSSGGFTPRHNKPPAQNYRPNYSNNNQGPPKPGGNHNHHSNNNNSNPNNTNNHPNGNNNNPNNAPKTGSNTVPINPKDKSTINCYECGVVGHYSNECPKKLARIAANTATCPATTPLRRMRSCRGMMPPHHALFLSSPIQPLSPCPELSPFSTDHAGHSPGPRGQRQVRELAVLWRAQTRHATPERARQASRHARARRRPANSVDPLLPPRASRLPTTSATTWTCPLARARPVAVAMANAIRHGHEDARTMTSSTDHHFQRADARRDRQDVAYSTASSPGPLRHCITVVDHDLPRTPRPCLDSINRALLSLLQTH</sequence>
<comment type="caution">
    <text evidence="4">The sequence shown here is derived from an EMBL/GenBank/DDBJ whole genome shotgun (WGS) entry which is preliminary data.</text>
</comment>
<feature type="region of interest" description="Disordered" evidence="2">
    <location>
        <begin position="378"/>
        <end position="397"/>
    </location>
</feature>
<keyword evidence="1" id="KW-0863">Zinc-finger</keyword>
<dbReference type="Gene3D" id="4.10.60.10">
    <property type="entry name" value="Zinc finger, CCHC-type"/>
    <property type="match status" value="1"/>
</dbReference>
<keyword evidence="1" id="KW-0862">Zinc</keyword>
<evidence type="ECO:0000256" key="2">
    <source>
        <dbReference type="SAM" id="MobiDB-lite"/>
    </source>
</evidence>
<dbReference type="Pfam" id="PF00098">
    <property type="entry name" value="zf-CCHC"/>
    <property type="match status" value="1"/>
</dbReference>
<keyword evidence="5" id="KW-1185">Reference proteome</keyword>
<feature type="region of interest" description="Disordered" evidence="2">
    <location>
        <begin position="117"/>
        <end position="206"/>
    </location>
</feature>
<evidence type="ECO:0000256" key="1">
    <source>
        <dbReference type="PROSITE-ProRule" id="PRU00047"/>
    </source>
</evidence>
<evidence type="ECO:0000313" key="4">
    <source>
        <dbReference type="EMBL" id="KAK1630319.1"/>
    </source>
</evidence>